<evidence type="ECO:0000313" key="4">
    <source>
        <dbReference type="Proteomes" id="UP000500857"/>
    </source>
</evidence>
<organism evidence="3 4">
    <name type="scientific">Oxynema aestuarii AP17</name>
    <dbReference type="NCBI Taxonomy" id="2064643"/>
    <lineage>
        <taxon>Bacteria</taxon>
        <taxon>Bacillati</taxon>
        <taxon>Cyanobacteriota</taxon>
        <taxon>Cyanophyceae</taxon>
        <taxon>Oscillatoriophycideae</taxon>
        <taxon>Oscillatoriales</taxon>
        <taxon>Oscillatoriaceae</taxon>
        <taxon>Oxynema</taxon>
        <taxon>Oxynema aestuarii</taxon>
    </lineage>
</organism>
<dbReference type="Gene3D" id="3.90.25.10">
    <property type="entry name" value="UDP-galactose 4-epimerase, domain 1"/>
    <property type="match status" value="1"/>
</dbReference>
<sequence>MRVLVIGGDGYCGWATALYLSNKGYDVAILDNLVRRHWDLQLGVDTLTPIAPIQQRLQRWKDLTGKTIDLFVGDINHYDFLIDALQKFQPDSIVHFGEQRSAPFSMIDREHAVLTQVNNVVGTLNILYAMREHFPECHLVKLGTMGEYGTPNIDIEEGYITIEHNGRKDTLPYPKQPGSFYHLSKVHDSHNIYFACKIWGLRATDLHQGVVYGVLTEETGMDEMLINRLDYDGVFGTALNRFCIQAAIEHPLTVYGKGGQTRGFLDIRDTVRCIELAIAHPAEAGQLRVFNQFTEMFGVRDLAMMVKQAATGMGLDVEIGQFDNPRVELEDHYFNAKNTKLLDLGLDPHYLSDSLIDSLLNFAIKYKHRVDKTQILPKVSWRREVGTK</sequence>
<dbReference type="Proteomes" id="UP000500857">
    <property type="component" value="Chromosome"/>
</dbReference>
<proteinExistence type="inferred from homology"/>
<protein>
    <submittedName>
        <fullName evidence="3">NAD-dependent epimerase/dehydratase family protein</fullName>
    </submittedName>
</protein>
<accession>A0A6H1U541</accession>
<dbReference type="Pfam" id="PF01370">
    <property type="entry name" value="Epimerase"/>
    <property type="match status" value="1"/>
</dbReference>
<reference evidence="3 4" key="1">
    <citation type="submission" date="2020-04" db="EMBL/GenBank/DDBJ databases">
        <authorList>
            <person name="Basu S."/>
            <person name="Maruthanayagam V."/>
            <person name="Chakraborty S."/>
            <person name="Pramanik A."/>
            <person name="Mukherjee J."/>
            <person name="Brink B."/>
        </authorList>
    </citation>
    <scope>NUCLEOTIDE SEQUENCE [LARGE SCALE GENOMIC DNA]</scope>
    <source>
        <strain evidence="3 4">AP17</strain>
    </source>
</reference>
<comment type="similarity">
    <text evidence="1">Belongs to the NAD(P)-dependent epimerase/dehydratase family.</text>
</comment>
<dbReference type="PANTHER" id="PTHR43000">
    <property type="entry name" value="DTDP-D-GLUCOSE 4,6-DEHYDRATASE-RELATED"/>
    <property type="match status" value="1"/>
</dbReference>
<dbReference type="CDD" id="cd05255">
    <property type="entry name" value="SQD1_like_SDR_e"/>
    <property type="match status" value="1"/>
</dbReference>
<dbReference type="AlphaFoldDB" id="A0A6H1U541"/>
<feature type="domain" description="NAD-dependent epimerase/dehydratase" evidence="2">
    <location>
        <begin position="3"/>
        <end position="291"/>
    </location>
</feature>
<dbReference type="InterPro" id="IPR036291">
    <property type="entry name" value="NAD(P)-bd_dom_sf"/>
</dbReference>
<name>A0A6H1U541_9CYAN</name>
<dbReference type="SUPFAM" id="SSF51735">
    <property type="entry name" value="NAD(P)-binding Rossmann-fold domains"/>
    <property type="match status" value="1"/>
</dbReference>
<dbReference type="RefSeq" id="WP_168571416.1">
    <property type="nucleotide sequence ID" value="NZ_CP051167.1"/>
</dbReference>
<evidence type="ECO:0000256" key="1">
    <source>
        <dbReference type="ARBA" id="ARBA00007637"/>
    </source>
</evidence>
<dbReference type="KEGG" id="oxy:HCG48_23920"/>
<dbReference type="EMBL" id="CP051167">
    <property type="protein sequence ID" value="QIZ73270.1"/>
    <property type="molecule type" value="Genomic_DNA"/>
</dbReference>
<dbReference type="InterPro" id="IPR001509">
    <property type="entry name" value="Epimerase_deHydtase"/>
</dbReference>
<gene>
    <name evidence="3" type="ORF">HCG48_23920</name>
</gene>
<evidence type="ECO:0000313" key="3">
    <source>
        <dbReference type="EMBL" id="QIZ73270.1"/>
    </source>
</evidence>
<dbReference type="Gene3D" id="3.40.50.720">
    <property type="entry name" value="NAD(P)-binding Rossmann-like Domain"/>
    <property type="match status" value="1"/>
</dbReference>
<keyword evidence="4" id="KW-1185">Reference proteome</keyword>
<evidence type="ECO:0000259" key="2">
    <source>
        <dbReference type="Pfam" id="PF01370"/>
    </source>
</evidence>